<keyword evidence="3 6" id="KW-0812">Transmembrane</keyword>
<feature type="domain" description="EamA" evidence="7">
    <location>
        <begin position="28"/>
        <end position="149"/>
    </location>
</feature>
<feature type="domain" description="EamA" evidence="7">
    <location>
        <begin position="162"/>
        <end position="292"/>
    </location>
</feature>
<dbReference type="PANTHER" id="PTHR32322:SF2">
    <property type="entry name" value="EAMA DOMAIN-CONTAINING PROTEIN"/>
    <property type="match status" value="1"/>
</dbReference>
<evidence type="ECO:0000313" key="8">
    <source>
        <dbReference type="EMBL" id="QSQ16985.1"/>
    </source>
</evidence>
<evidence type="ECO:0000256" key="6">
    <source>
        <dbReference type="SAM" id="Phobius"/>
    </source>
</evidence>
<dbReference type="PANTHER" id="PTHR32322">
    <property type="entry name" value="INNER MEMBRANE TRANSPORTER"/>
    <property type="match status" value="1"/>
</dbReference>
<proteinExistence type="inferred from homology"/>
<reference evidence="8 9" key="1">
    <citation type="submission" date="2021-02" db="EMBL/GenBank/DDBJ databases">
        <title>De Novo genome assembly of isolated myxobacteria.</title>
        <authorList>
            <person name="Stevens D.C."/>
        </authorList>
    </citation>
    <scope>NUCLEOTIDE SEQUENCE [LARGE SCALE GENOMIC DNA]</scope>
    <source>
        <strain evidence="8 9">SCHIC003</strain>
    </source>
</reference>
<feature type="transmembrane region" description="Helical" evidence="6">
    <location>
        <begin position="221"/>
        <end position="240"/>
    </location>
</feature>
<feature type="transmembrane region" description="Helical" evidence="6">
    <location>
        <begin position="275"/>
        <end position="293"/>
    </location>
</feature>
<feature type="transmembrane region" description="Helical" evidence="6">
    <location>
        <begin position="160"/>
        <end position="180"/>
    </location>
</feature>
<comment type="similarity">
    <text evidence="2">Belongs to the EamA transporter family.</text>
</comment>
<dbReference type="InterPro" id="IPR050638">
    <property type="entry name" value="AA-Vitamin_Transporters"/>
</dbReference>
<keyword evidence="9" id="KW-1185">Reference proteome</keyword>
<feature type="transmembrane region" description="Helical" evidence="6">
    <location>
        <begin position="48"/>
        <end position="69"/>
    </location>
</feature>
<evidence type="ECO:0000313" key="9">
    <source>
        <dbReference type="Proteomes" id="UP000663090"/>
    </source>
</evidence>
<accession>A0ABX7NDW9</accession>
<name>A0ABX7NDW9_9BACT</name>
<dbReference type="InterPro" id="IPR000620">
    <property type="entry name" value="EamA_dom"/>
</dbReference>
<dbReference type="Proteomes" id="UP000663090">
    <property type="component" value="Chromosome"/>
</dbReference>
<gene>
    <name evidence="8" type="ORF">JY572_13425</name>
</gene>
<evidence type="ECO:0000256" key="2">
    <source>
        <dbReference type="ARBA" id="ARBA00007362"/>
    </source>
</evidence>
<feature type="transmembrane region" description="Helical" evidence="6">
    <location>
        <begin position="106"/>
        <end position="127"/>
    </location>
</feature>
<dbReference type="RefSeq" id="WP_206718621.1">
    <property type="nucleotide sequence ID" value="NZ_CP071091.1"/>
</dbReference>
<dbReference type="EMBL" id="CP071091">
    <property type="protein sequence ID" value="QSQ16985.1"/>
    <property type="molecule type" value="Genomic_DNA"/>
</dbReference>
<evidence type="ECO:0000256" key="3">
    <source>
        <dbReference type="ARBA" id="ARBA00022692"/>
    </source>
</evidence>
<keyword evidence="4 6" id="KW-1133">Transmembrane helix</keyword>
<evidence type="ECO:0000256" key="4">
    <source>
        <dbReference type="ARBA" id="ARBA00022989"/>
    </source>
</evidence>
<feature type="transmembrane region" description="Helical" evidence="6">
    <location>
        <begin position="252"/>
        <end position="269"/>
    </location>
</feature>
<comment type="subcellular location">
    <subcellularLocation>
        <location evidence="1">Membrane</location>
        <topology evidence="1">Multi-pass membrane protein</topology>
    </subcellularLocation>
</comment>
<organism evidence="8 9">
    <name type="scientific">Myxococcus landrumensis</name>
    <dbReference type="NCBI Taxonomy" id="2813577"/>
    <lineage>
        <taxon>Bacteria</taxon>
        <taxon>Pseudomonadati</taxon>
        <taxon>Myxococcota</taxon>
        <taxon>Myxococcia</taxon>
        <taxon>Myxococcales</taxon>
        <taxon>Cystobacterineae</taxon>
        <taxon>Myxococcaceae</taxon>
        <taxon>Myxococcus</taxon>
    </lineage>
</organism>
<protein>
    <submittedName>
        <fullName evidence="8">DMT family transporter</fullName>
    </submittedName>
</protein>
<dbReference type="InterPro" id="IPR037185">
    <property type="entry name" value="EmrE-like"/>
</dbReference>
<sequence>MSTPLIARPAVSPVSGSWLTPLELGGLAAVWGASFMFMRIAAADFGPFPLVAVRLVMGSLVLLPFLLKARAAVTRSHWPKLALVGALNAAVPFALFAWAARQAPAGISAIANSMTVLFTSLVAFLFYKERITSRRAVALAIGFAGVVVLASSKIEGASPGLAVAAAVFAAFLYGISANMVRRHLTGIPAGAVAASTLGFAALMTLPFALATWPAQSIPGTSWLAAVALGVVCTGAGYVVYYRLIARIGAARAVTVTYLVPLFGVAWSWLLLGEPVTLTMVVAGTLILGSVALSQRQSS</sequence>
<feature type="transmembrane region" description="Helical" evidence="6">
    <location>
        <begin position="136"/>
        <end position="154"/>
    </location>
</feature>
<dbReference type="Pfam" id="PF00892">
    <property type="entry name" value="EamA"/>
    <property type="match status" value="2"/>
</dbReference>
<evidence type="ECO:0000256" key="5">
    <source>
        <dbReference type="ARBA" id="ARBA00023136"/>
    </source>
</evidence>
<dbReference type="Gene3D" id="1.10.3730.20">
    <property type="match status" value="1"/>
</dbReference>
<feature type="transmembrane region" description="Helical" evidence="6">
    <location>
        <begin position="21"/>
        <end position="42"/>
    </location>
</feature>
<feature type="transmembrane region" description="Helical" evidence="6">
    <location>
        <begin position="187"/>
        <end position="209"/>
    </location>
</feature>
<keyword evidence="5 6" id="KW-0472">Membrane</keyword>
<dbReference type="SUPFAM" id="SSF103481">
    <property type="entry name" value="Multidrug resistance efflux transporter EmrE"/>
    <property type="match status" value="2"/>
</dbReference>
<evidence type="ECO:0000256" key="1">
    <source>
        <dbReference type="ARBA" id="ARBA00004141"/>
    </source>
</evidence>
<feature type="transmembrane region" description="Helical" evidence="6">
    <location>
        <begin position="81"/>
        <end position="100"/>
    </location>
</feature>
<evidence type="ECO:0000259" key="7">
    <source>
        <dbReference type="Pfam" id="PF00892"/>
    </source>
</evidence>